<sequence length="150" mass="17750">MVPAKHRKTSWERTRTWSTWTTCWEATLQAPPAIPTTEEEKLICHLVERCHETGQQLVMENEYERFKMLTNSNTTSPIMRIWVKKYKDGLKNLKLSDRERVVQIYGLKVDCKGHWCTWLAKIGKTEYNKVGNQLYLKKFVAKDKSFEIPQ</sequence>
<proteinExistence type="predicted"/>
<evidence type="ECO:0000313" key="1">
    <source>
        <dbReference type="EMBL" id="EGT42381.1"/>
    </source>
</evidence>
<dbReference type="AlphaFoldDB" id="G0P1M6"/>
<dbReference type="Proteomes" id="UP000008068">
    <property type="component" value="Unassembled WGS sequence"/>
</dbReference>
<protein>
    <submittedName>
        <fullName evidence="1">Uncharacterized protein</fullName>
    </submittedName>
</protein>
<organism evidence="2">
    <name type="scientific">Caenorhabditis brenneri</name>
    <name type="common">Nematode worm</name>
    <dbReference type="NCBI Taxonomy" id="135651"/>
    <lineage>
        <taxon>Eukaryota</taxon>
        <taxon>Metazoa</taxon>
        <taxon>Ecdysozoa</taxon>
        <taxon>Nematoda</taxon>
        <taxon>Chromadorea</taxon>
        <taxon>Rhabditida</taxon>
        <taxon>Rhabditina</taxon>
        <taxon>Rhabditomorpha</taxon>
        <taxon>Rhabditoidea</taxon>
        <taxon>Rhabditidae</taxon>
        <taxon>Peloderinae</taxon>
        <taxon>Caenorhabditis</taxon>
    </lineage>
</organism>
<keyword evidence="2" id="KW-1185">Reference proteome</keyword>
<reference evidence="2" key="1">
    <citation type="submission" date="2011-07" db="EMBL/GenBank/DDBJ databases">
        <authorList>
            <consortium name="Caenorhabditis brenneri Sequencing and Analysis Consortium"/>
            <person name="Wilson R.K."/>
        </authorList>
    </citation>
    <scope>NUCLEOTIDE SEQUENCE [LARGE SCALE GENOMIC DNA]</scope>
    <source>
        <strain evidence="2">PB2801</strain>
    </source>
</reference>
<dbReference type="InParanoid" id="G0P1M6"/>
<dbReference type="HOGENOM" id="CLU_1742183_0_0_1"/>
<name>G0P1M6_CAEBE</name>
<evidence type="ECO:0000313" key="2">
    <source>
        <dbReference type="Proteomes" id="UP000008068"/>
    </source>
</evidence>
<accession>G0P1M6</accession>
<dbReference type="EMBL" id="GL380015">
    <property type="protein sequence ID" value="EGT42381.1"/>
    <property type="molecule type" value="Genomic_DNA"/>
</dbReference>
<gene>
    <name evidence="1" type="ORF">CAEBREN_22327</name>
</gene>